<dbReference type="Proteomes" id="UP000539953">
    <property type="component" value="Unassembled WGS sequence"/>
</dbReference>
<protein>
    <submittedName>
        <fullName evidence="2">Uncharacterized protein</fullName>
    </submittedName>
</protein>
<sequence>MALSRKEREQLALAIEQENVMLKRVKRVIRTEIILFALFVVFFVWGWYDRNDKMLPHVSDGALDVIKWIGTIGGAVMGIILILSFISYSNGRKSLLAKINLYDEGKGKK</sequence>
<feature type="transmembrane region" description="Helical" evidence="1">
    <location>
        <begin position="28"/>
        <end position="48"/>
    </location>
</feature>
<keyword evidence="1" id="KW-0472">Membrane</keyword>
<evidence type="ECO:0000256" key="1">
    <source>
        <dbReference type="SAM" id="Phobius"/>
    </source>
</evidence>
<proteinExistence type="predicted"/>
<keyword evidence="3" id="KW-1185">Reference proteome</keyword>
<evidence type="ECO:0000313" key="2">
    <source>
        <dbReference type="EMBL" id="MBB5183427.1"/>
    </source>
</evidence>
<name>A0A7W8FXX8_9FIRM</name>
<accession>A0A7W8FXX8</accession>
<evidence type="ECO:0000313" key="3">
    <source>
        <dbReference type="Proteomes" id="UP000539953"/>
    </source>
</evidence>
<organism evidence="2 3">
    <name type="scientific">Catenisphaera adipataccumulans</name>
    <dbReference type="NCBI Taxonomy" id="700500"/>
    <lineage>
        <taxon>Bacteria</taxon>
        <taxon>Bacillati</taxon>
        <taxon>Bacillota</taxon>
        <taxon>Erysipelotrichia</taxon>
        <taxon>Erysipelotrichales</taxon>
        <taxon>Erysipelotrichaceae</taxon>
        <taxon>Catenisphaera</taxon>
    </lineage>
</organism>
<comment type="caution">
    <text evidence="2">The sequence shown here is derived from an EMBL/GenBank/DDBJ whole genome shotgun (WGS) entry which is preliminary data.</text>
</comment>
<dbReference type="EMBL" id="JACHHK010000005">
    <property type="protein sequence ID" value="MBB5183427.1"/>
    <property type="molecule type" value="Genomic_DNA"/>
</dbReference>
<reference evidence="2 3" key="1">
    <citation type="submission" date="2020-08" db="EMBL/GenBank/DDBJ databases">
        <title>Genomic Encyclopedia of Type Strains, Phase IV (KMG-IV): sequencing the most valuable type-strain genomes for metagenomic binning, comparative biology and taxonomic classification.</title>
        <authorList>
            <person name="Goeker M."/>
        </authorList>
    </citation>
    <scope>NUCLEOTIDE SEQUENCE [LARGE SCALE GENOMIC DNA]</scope>
    <source>
        <strain evidence="2 3">DSM 25799</strain>
    </source>
</reference>
<keyword evidence="1" id="KW-1133">Transmembrane helix</keyword>
<dbReference type="RefSeq" id="WP_183328719.1">
    <property type="nucleotide sequence ID" value="NZ_JACHHK010000005.1"/>
</dbReference>
<gene>
    <name evidence="2" type="ORF">HNQ47_001449</name>
</gene>
<dbReference type="AlphaFoldDB" id="A0A7W8FXX8"/>
<keyword evidence="1" id="KW-0812">Transmembrane</keyword>
<feature type="transmembrane region" description="Helical" evidence="1">
    <location>
        <begin position="68"/>
        <end position="88"/>
    </location>
</feature>